<evidence type="ECO:0000313" key="2">
    <source>
        <dbReference type="Proteomes" id="UP000624244"/>
    </source>
</evidence>
<protein>
    <submittedName>
        <fullName evidence="1">Uncharacterized protein</fullName>
    </submittedName>
</protein>
<dbReference type="AlphaFoldDB" id="A0A8H5ZII3"/>
<reference evidence="1" key="1">
    <citation type="submission" date="2019-11" db="EMBL/GenBank/DDBJ databases">
        <title>Bipolaris sorokiniana Genome sequencing.</title>
        <authorList>
            <person name="Wang H."/>
        </authorList>
    </citation>
    <scope>NUCLEOTIDE SEQUENCE</scope>
</reference>
<dbReference type="Proteomes" id="UP000624244">
    <property type="component" value="Unassembled WGS sequence"/>
</dbReference>
<evidence type="ECO:0000313" key="1">
    <source>
        <dbReference type="EMBL" id="KAF5850871.1"/>
    </source>
</evidence>
<comment type="caution">
    <text evidence="1">The sequence shown here is derived from an EMBL/GenBank/DDBJ whole genome shotgun (WGS) entry which is preliminary data.</text>
</comment>
<name>A0A8H5ZII3_COCSA</name>
<proteinExistence type="predicted"/>
<dbReference type="EMBL" id="WNKQ01000006">
    <property type="protein sequence ID" value="KAF5850871.1"/>
    <property type="molecule type" value="Genomic_DNA"/>
</dbReference>
<accession>A0A8H5ZII3</accession>
<organism evidence="1 2">
    <name type="scientific">Cochliobolus sativus</name>
    <name type="common">Common root rot and spot blotch fungus</name>
    <name type="synonym">Bipolaris sorokiniana</name>
    <dbReference type="NCBI Taxonomy" id="45130"/>
    <lineage>
        <taxon>Eukaryota</taxon>
        <taxon>Fungi</taxon>
        <taxon>Dikarya</taxon>
        <taxon>Ascomycota</taxon>
        <taxon>Pezizomycotina</taxon>
        <taxon>Dothideomycetes</taxon>
        <taxon>Pleosporomycetidae</taxon>
        <taxon>Pleosporales</taxon>
        <taxon>Pleosporineae</taxon>
        <taxon>Pleosporaceae</taxon>
        <taxon>Bipolaris</taxon>
    </lineage>
</organism>
<gene>
    <name evidence="1" type="ORF">GGP41_010489</name>
</gene>
<sequence>MRPSTPVTNPCFWPSVRRVAAHKSVQINQSRFIPECPARNIIPKPLGPQGGTICPPLSAPPPYPVMLTDSNDYTT</sequence>